<evidence type="ECO:0000313" key="2">
    <source>
        <dbReference type="EMBL" id="CEK58827.1"/>
    </source>
</evidence>
<organism evidence="2">
    <name type="scientific">Arion vulgaris</name>
    <dbReference type="NCBI Taxonomy" id="1028688"/>
    <lineage>
        <taxon>Eukaryota</taxon>
        <taxon>Metazoa</taxon>
        <taxon>Spiralia</taxon>
        <taxon>Lophotrochozoa</taxon>
        <taxon>Mollusca</taxon>
        <taxon>Gastropoda</taxon>
        <taxon>Heterobranchia</taxon>
        <taxon>Euthyneura</taxon>
        <taxon>Panpulmonata</taxon>
        <taxon>Eupulmonata</taxon>
        <taxon>Stylommatophora</taxon>
        <taxon>Helicina</taxon>
        <taxon>Arionoidea</taxon>
        <taxon>Arionidae</taxon>
        <taxon>Arion</taxon>
    </lineage>
</organism>
<evidence type="ECO:0000256" key="1">
    <source>
        <dbReference type="SAM" id="MobiDB-lite"/>
    </source>
</evidence>
<feature type="compositionally biased region" description="Polar residues" evidence="1">
    <location>
        <begin position="52"/>
        <end position="61"/>
    </location>
</feature>
<name>A0A0B6YRQ1_9EUPU</name>
<gene>
    <name evidence="2" type="primary">ORF34317</name>
</gene>
<feature type="region of interest" description="Disordered" evidence="1">
    <location>
        <begin position="1"/>
        <end position="116"/>
    </location>
</feature>
<feature type="compositionally biased region" description="Basic and acidic residues" evidence="1">
    <location>
        <begin position="7"/>
        <end position="38"/>
    </location>
</feature>
<feature type="compositionally biased region" description="Basic and acidic residues" evidence="1">
    <location>
        <begin position="89"/>
        <end position="98"/>
    </location>
</feature>
<sequence>RRKADIRKREQEMNERKLKDHLERQKVARMNKAREEGWRSLVSPGQGDEANRTPTPSNNLPYSPRPLPAPKANQKNIKERGNYNAYNEYLDKMYKEKYTPPPDPRQGGNQNHVDVV</sequence>
<feature type="non-terminal residue" evidence="2">
    <location>
        <position position="1"/>
    </location>
</feature>
<proteinExistence type="predicted"/>
<dbReference type="EMBL" id="HACG01011962">
    <property type="protein sequence ID" value="CEK58827.1"/>
    <property type="molecule type" value="Transcribed_RNA"/>
</dbReference>
<reference evidence="2" key="1">
    <citation type="submission" date="2014-12" db="EMBL/GenBank/DDBJ databases">
        <title>Insight into the proteome of Arion vulgaris.</title>
        <authorList>
            <person name="Aradska J."/>
            <person name="Bulat T."/>
            <person name="Smidak R."/>
            <person name="Sarate P."/>
            <person name="Gangsoo J."/>
            <person name="Sialana F."/>
            <person name="Bilban M."/>
            <person name="Lubec G."/>
        </authorList>
    </citation>
    <scope>NUCLEOTIDE SEQUENCE</scope>
    <source>
        <tissue evidence="2">Skin</tissue>
    </source>
</reference>
<accession>A0A0B6YRQ1</accession>
<protein>
    <submittedName>
        <fullName evidence="2">Uncharacterized protein</fullName>
    </submittedName>
</protein>
<feature type="compositionally biased region" description="Polar residues" evidence="1">
    <location>
        <begin position="107"/>
        <end position="116"/>
    </location>
</feature>
<dbReference type="AlphaFoldDB" id="A0A0B6YRQ1"/>
<feature type="non-terminal residue" evidence="2">
    <location>
        <position position="116"/>
    </location>
</feature>